<accession>A0A3B0XE71</accession>
<reference evidence="1" key="1">
    <citation type="submission" date="2018-06" db="EMBL/GenBank/DDBJ databases">
        <authorList>
            <person name="Zhirakovskaya E."/>
        </authorList>
    </citation>
    <scope>NUCLEOTIDE SEQUENCE</scope>
</reference>
<name>A0A3B0XE71_9ZZZZ</name>
<sequence>MNMHGVEQIKMQALVYKPSTGHSMSSEQLITLKIQLYE</sequence>
<protein>
    <submittedName>
        <fullName evidence="1">Uncharacterized protein</fullName>
    </submittedName>
</protein>
<dbReference type="AlphaFoldDB" id="A0A3B0XE71"/>
<proteinExistence type="predicted"/>
<dbReference type="EMBL" id="UOFI01000014">
    <property type="protein sequence ID" value="VAW61732.1"/>
    <property type="molecule type" value="Genomic_DNA"/>
</dbReference>
<gene>
    <name evidence="1" type="ORF">MNBD_GAMMA09-3892</name>
</gene>
<organism evidence="1">
    <name type="scientific">hydrothermal vent metagenome</name>
    <dbReference type="NCBI Taxonomy" id="652676"/>
    <lineage>
        <taxon>unclassified sequences</taxon>
        <taxon>metagenomes</taxon>
        <taxon>ecological metagenomes</taxon>
    </lineage>
</organism>
<evidence type="ECO:0000313" key="1">
    <source>
        <dbReference type="EMBL" id="VAW61732.1"/>
    </source>
</evidence>